<dbReference type="GO" id="GO:0046872">
    <property type="term" value="F:metal ion binding"/>
    <property type="evidence" value="ECO:0007669"/>
    <property type="project" value="UniProtKB-KW"/>
</dbReference>
<feature type="non-terminal residue" evidence="8">
    <location>
        <position position="488"/>
    </location>
</feature>
<evidence type="ECO:0000256" key="1">
    <source>
        <dbReference type="ARBA" id="ARBA00004123"/>
    </source>
</evidence>
<dbReference type="AlphaFoldDB" id="A0A835YQR8"/>
<dbReference type="OrthoDB" id="424465at2759"/>
<dbReference type="PANTHER" id="PTHR12480">
    <property type="entry name" value="ARGININE DEMETHYLASE AND LYSYL-HYDROXYLASE JMJD"/>
    <property type="match status" value="1"/>
</dbReference>
<keyword evidence="5" id="KW-0539">Nucleus</keyword>
<evidence type="ECO:0000313" key="9">
    <source>
        <dbReference type="Proteomes" id="UP000664859"/>
    </source>
</evidence>
<feature type="region of interest" description="Disordered" evidence="6">
    <location>
        <begin position="109"/>
        <end position="140"/>
    </location>
</feature>
<dbReference type="GO" id="GO:0016491">
    <property type="term" value="F:oxidoreductase activity"/>
    <property type="evidence" value="ECO:0007669"/>
    <property type="project" value="UniProtKB-KW"/>
</dbReference>
<dbReference type="InterPro" id="IPR003347">
    <property type="entry name" value="JmjC_dom"/>
</dbReference>
<keyword evidence="4" id="KW-0408">Iron</keyword>
<dbReference type="PANTHER" id="PTHR12480:SF21">
    <property type="entry name" value="JMJC DOMAIN-CONTAINING PROTEIN 8"/>
    <property type="match status" value="1"/>
</dbReference>
<dbReference type="SUPFAM" id="SSF51197">
    <property type="entry name" value="Clavaminate synthase-like"/>
    <property type="match status" value="1"/>
</dbReference>
<dbReference type="Gene3D" id="1.20.1280.50">
    <property type="match status" value="1"/>
</dbReference>
<dbReference type="EMBL" id="JAFCMP010000445">
    <property type="protein sequence ID" value="KAG5179851.1"/>
    <property type="molecule type" value="Genomic_DNA"/>
</dbReference>
<dbReference type="GO" id="GO:0000987">
    <property type="term" value="F:cis-regulatory region sequence-specific DNA binding"/>
    <property type="evidence" value="ECO:0007669"/>
    <property type="project" value="TreeGrafter"/>
</dbReference>
<keyword evidence="9" id="KW-1185">Reference proteome</keyword>
<organism evidence="8 9">
    <name type="scientific">Tribonema minus</name>
    <dbReference type="NCBI Taxonomy" id="303371"/>
    <lineage>
        <taxon>Eukaryota</taxon>
        <taxon>Sar</taxon>
        <taxon>Stramenopiles</taxon>
        <taxon>Ochrophyta</taxon>
        <taxon>PX clade</taxon>
        <taxon>Xanthophyceae</taxon>
        <taxon>Tribonematales</taxon>
        <taxon>Tribonemataceae</taxon>
        <taxon>Tribonema</taxon>
    </lineage>
</organism>
<evidence type="ECO:0000256" key="4">
    <source>
        <dbReference type="ARBA" id="ARBA00023004"/>
    </source>
</evidence>
<name>A0A835YQR8_9STRA</name>
<dbReference type="InterPro" id="IPR036047">
    <property type="entry name" value="F-box-like_dom_sf"/>
</dbReference>
<feature type="region of interest" description="Disordered" evidence="6">
    <location>
        <begin position="465"/>
        <end position="488"/>
    </location>
</feature>
<dbReference type="SUPFAM" id="SSF81383">
    <property type="entry name" value="F-box domain"/>
    <property type="match status" value="1"/>
</dbReference>
<feature type="domain" description="JmjC" evidence="7">
    <location>
        <begin position="258"/>
        <end position="418"/>
    </location>
</feature>
<protein>
    <recommendedName>
        <fullName evidence="7">JmjC domain-containing protein</fullName>
    </recommendedName>
</protein>
<reference evidence="8" key="1">
    <citation type="submission" date="2021-02" db="EMBL/GenBank/DDBJ databases">
        <title>First Annotated Genome of the Yellow-green Alga Tribonema minus.</title>
        <authorList>
            <person name="Mahan K.M."/>
        </authorList>
    </citation>
    <scope>NUCLEOTIDE SEQUENCE</scope>
    <source>
        <strain evidence="8">UTEX B ZZ1240</strain>
    </source>
</reference>
<feature type="compositionally biased region" description="Low complexity" evidence="6">
    <location>
        <begin position="111"/>
        <end position="126"/>
    </location>
</feature>
<dbReference type="Proteomes" id="UP000664859">
    <property type="component" value="Unassembled WGS sequence"/>
</dbReference>
<accession>A0A835YQR8</accession>
<evidence type="ECO:0000256" key="2">
    <source>
        <dbReference type="ARBA" id="ARBA00022723"/>
    </source>
</evidence>
<evidence type="ECO:0000256" key="5">
    <source>
        <dbReference type="ARBA" id="ARBA00023242"/>
    </source>
</evidence>
<dbReference type="PROSITE" id="PS51184">
    <property type="entry name" value="JMJC"/>
    <property type="match status" value="1"/>
</dbReference>
<keyword evidence="2" id="KW-0479">Metal-binding</keyword>
<dbReference type="GO" id="GO:0005634">
    <property type="term" value="C:nucleus"/>
    <property type="evidence" value="ECO:0007669"/>
    <property type="project" value="UniProtKB-SubCell"/>
</dbReference>
<proteinExistence type="predicted"/>
<evidence type="ECO:0000256" key="6">
    <source>
        <dbReference type="SAM" id="MobiDB-lite"/>
    </source>
</evidence>
<dbReference type="SMART" id="SM00558">
    <property type="entry name" value="JmjC"/>
    <property type="match status" value="1"/>
</dbReference>
<keyword evidence="3" id="KW-0560">Oxidoreductase</keyword>
<feature type="compositionally biased region" description="Gly residues" evidence="6">
    <location>
        <begin position="471"/>
        <end position="488"/>
    </location>
</feature>
<dbReference type="InterPro" id="IPR041667">
    <property type="entry name" value="Cupin_8"/>
</dbReference>
<sequence>MDHPYGVQPMGMALLSHDPPCRNPGFGAIACLKDEQLLDLWGYLDGADLARASAVSRAVYALCHAADDLWKALVLRAMWARPPGATLRTRGGTWRATFISLALASRRRRGSSSSSGSSSSGSSSGGAQTELPPPPLPPHRPLRVRGLFSDALYQPHLCARARVRPRWLSTETVERRHGLSADAFRRDFEAPNRPVILTDVVPRWRAHGTWGRSYFNSAHGDLSVHAGGVEFKLRDYLEYADATRDDMPLYVFDKRFAAKAPELGRAFGVPPQFADDLFGLLGENRPDYRWLIMGPARSGSSFHVDPNQTSAWNAVLEGRKKWVLFPPNCPPPGVHPSSDGMDLVAPVSVMEWFLNFYDAAKRQRNGMLECVVSAGEVVFVPRGWWHCVLNLDFTVAITQNFVSRVNLAPVLSFLRRRPDNVSGLPPALRPRLHADFVAALRERAPAYVDRSVIEAEEAALAAAKAVSSGDSSGGGSGGGDSGGSGGTS</sequence>
<comment type="subcellular location">
    <subcellularLocation>
        <location evidence="1">Nucleus</location>
    </subcellularLocation>
</comment>
<dbReference type="FunFam" id="2.60.120.650:FF:000045">
    <property type="entry name" value="F-box protein At1g78280"/>
    <property type="match status" value="1"/>
</dbReference>
<evidence type="ECO:0000259" key="7">
    <source>
        <dbReference type="PROSITE" id="PS51184"/>
    </source>
</evidence>
<dbReference type="InterPro" id="IPR050910">
    <property type="entry name" value="JMJD6_ArgDemeth/LysHydrox"/>
</dbReference>
<evidence type="ECO:0000256" key="3">
    <source>
        <dbReference type="ARBA" id="ARBA00023002"/>
    </source>
</evidence>
<comment type="caution">
    <text evidence="8">The sequence shown here is derived from an EMBL/GenBank/DDBJ whole genome shotgun (WGS) entry which is preliminary data.</text>
</comment>
<gene>
    <name evidence="8" type="ORF">JKP88DRAFT_325953</name>
</gene>
<evidence type="ECO:0000313" key="8">
    <source>
        <dbReference type="EMBL" id="KAG5179851.1"/>
    </source>
</evidence>
<dbReference type="Gene3D" id="2.60.120.650">
    <property type="entry name" value="Cupin"/>
    <property type="match status" value="1"/>
</dbReference>
<dbReference type="Pfam" id="PF13621">
    <property type="entry name" value="Cupin_8"/>
    <property type="match status" value="1"/>
</dbReference>